<dbReference type="VEuPathDB" id="VectorBase:LLOJ001105"/>
<evidence type="ECO:0000256" key="5">
    <source>
        <dbReference type="ARBA" id="ARBA00022825"/>
    </source>
</evidence>
<keyword evidence="6" id="KW-0812">Transmembrane</keyword>
<keyword evidence="6" id="KW-0735">Signal-anchor</keyword>
<dbReference type="GO" id="GO:0006508">
    <property type="term" value="P:proteolysis"/>
    <property type="evidence" value="ECO:0007669"/>
    <property type="project" value="UniProtKB-KW"/>
</dbReference>
<dbReference type="FunFam" id="2.40.10.10:FF:000006">
    <property type="entry name" value="Serine proteinase stubble"/>
    <property type="match status" value="1"/>
</dbReference>
<dbReference type="InterPro" id="IPR043504">
    <property type="entry name" value="Peptidase_S1_PA_chymotrypsin"/>
</dbReference>
<evidence type="ECO:0000256" key="6">
    <source>
        <dbReference type="ARBA" id="ARBA00022968"/>
    </source>
</evidence>
<evidence type="ECO:0000313" key="14">
    <source>
        <dbReference type="EnsemblMetazoa" id="LLOJ001105-PA"/>
    </source>
</evidence>
<accession>A0A1B0CAP3</accession>
<organism evidence="14 15">
    <name type="scientific">Lutzomyia longipalpis</name>
    <name type="common">Sand fly</name>
    <dbReference type="NCBI Taxonomy" id="7200"/>
    <lineage>
        <taxon>Eukaryota</taxon>
        <taxon>Metazoa</taxon>
        <taxon>Ecdysozoa</taxon>
        <taxon>Arthropoda</taxon>
        <taxon>Hexapoda</taxon>
        <taxon>Insecta</taxon>
        <taxon>Pterygota</taxon>
        <taxon>Neoptera</taxon>
        <taxon>Endopterygota</taxon>
        <taxon>Diptera</taxon>
        <taxon>Nematocera</taxon>
        <taxon>Psychodoidea</taxon>
        <taxon>Psychodidae</taxon>
        <taxon>Lutzomyia</taxon>
        <taxon>Lutzomyia</taxon>
    </lineage>
</organism>
<dbReference type="PRINTS" id="PR00722">
    <property type="entry name" value="CHYMOTRYPSIN"/>
</dbReference>
<name>A0A1B0CAP3_LUTLO</name>
<evidence type="ECO:0000259" key="13">
    <source>
        <dbReference type="PROSITE" id="PS51888"/>
    </source>
</evidence>
<keyword evidence="10" id="KW-0964">Secreted</keyword>
<dbReference type="InterPro" id="IPR033116">
    <property type="entry name" value="TRYPSIN_SER"/>
</dbReference>
<evidence type="ECO:0000256" key="3">
    <source>
        <dbReference type="ARBA" id="ARBA00022729"/>
    </source>
</evidence>
<dbReference type="GO" id="GO:0016020">
    <property type="term" value="C:membrane"/>
    <property type="evidence" value="ECO:0007669"/>
    <property type="project" value="UniProtKB-SubCell"/>
</dbReference>
<dbReference type="EnsemblMetazoa" id="LLOJ001105-RA">
    <property type="protein sequence ID" value="LLOJ001105-PA"/>
    <property type="gene ID" value="LLOJ001105"/>
</dbReference>
<evidence type="ECO:0000256" key="10">
    <source>
        <dbReference type="RuleBase" id="RU366078"/>
    </source>
</evidence>
<dbReference type="PROSITE" id="PS51888">
    <property type="entry name" value="CLIP"/>
    <property type="match status" value="2"/>
</dbReference>
<keyword evidence="15" id="KW-1185">Reference proteome</keyword>
<dbReference type="Pfam" id="PF12032">
    <property type="entry name" value="CLIP"/>
    <property type="match status" value="2"/>
</dbReference>
<evidence type="ECO:0000256" key="7">
    <source>
        <dbReference type="ARBA" id="ARBA00023157"/>
    </source>
</evidence>
<dbReference type="GO" id="GO:0005576">
    <property type="term" value="C:extracellular region"/>
    <property type="evidence" value="ECO:0007669"/>
    <property type="project" value="UniProtKB-SubCell"/>
</dbReference>
<dbReference type="Proteomes" id="UP000092461">
    <property type="component" value="Unassembled WGS sequence"/>
</dbReference>
<proteinExistence type="inferred from homology"/>
<dbReference type="SMART" id="SM00020">
    <property type="entry name" value="Tryp_SPc"/>
    <property type="match status" value="1"/>
</dbReference>
<comment type="similarity">
    <text evidence="8 10">Belongs to the peptidase S1 family. CLIP subfamily.</text>
</comment>
<dbReference type="InterPro" id="IPR009003">
    <property type="entry name" value="Peptidase_S1_PA"/>
</dbReference>
<dbReference type="EC" id="3.4.21.-" evidence="9"/>
<dbReference type="InterPro" id="IPR018114">
    <property type="entry name" value="TRYPSIN_HIS"/>
</dbReference>
<dbReference type="SUPFAM" id="SSF50494">
    <property type="entry name" value="Trypsin-like serine proteases"/>
    <property type="match status" value="1"/>
</dbReference>
<dbReference type="AlphaFoldDB" id="A0A1B0CAP3"/>
<dbReference type="VEuPathDB" id="VectorBase:LLONM1_001943"/>
<feature type="compositionally biased region" description="Low complexity" evidence="11">
    <location>
        <begin position="103"/>
        <end position="112"/>
    </location>
</feature>
<keyword evidence="7" id="KW-1015">Disulfide bond</keyword>
<dbReference type="PROSITE" id="PS50240">
    <property type="entry name" value="TRYPSIN_DOM"/>
    <property type="match status" value="1"/>
</dbReference>
<feature type="signal peptide" evidence="10">
    <location>
        <begin position="1"/>
        <end position="19"/>
    </location>
</feature>
<reference evidence="14" key="1">
    <citation type="submission" date="2020-05" db="UniProtKB">
        <authorList>
            <consortium name="EnsemblMetazoa"/>
        </authorList>
    </citation>
    <scope>IDENTIFICATION</scope>
    <source>
        <strain evidence="14">Jacobina</strain>
    </source>
</reference>
<evidence type="ECO:0000259" key="12">
    <source>
        <dbReference type="PROSITE" id="PS50240"/>
    </source>
</evidence>
<dbReference type="Gene3D" id="2.40.10.10">
    <property type="entry name" value="Trypsin-like serine proteases"/>
    <property type="match status" value="1"/>
</dbReference>
<keyword evidence="2 9" id="KW-0645">Protease</keyword>
<dbReference type="InterPro" id="IPR001254">
    <property type="entry name" value="Trypsin_dom"/>
</dbReference>
<dbReference type="PANTHER" id="PTHR24252">
    <property type="entry name" value="ACROSIN-RELATED"/>
    <property type="match status" value="1"/>
</dbReference>
<dbReference type="InterPro" id="IPR038565">
    <property type="entry name" value="CLIP_sf"/>
</dbReference>
<keyword evidence="3 10" id="KW-0732">Signal</keyword>
<feature type="region of interest" description="Disordered" evidence="11">
    <location>
        <begin position="83"/>
        <end position="119"/>
    </location>
</feature>
<dbReference type="PROSITE" id="PS00135">
    <property type="entry name" value="TRYPSIN_SER"/>
    <property type="match status" value="1"/>
</dbReference>
<dbReference type="Pfam" id="PF00089">
    <property type="entry name" value="Trypsin"/>
    <property type="match status" value="1"/>
</dbReference>
<keyword evidence="4 9" id="KW-0378">Hydrolase</keyword>
<evidence type="ECO:0000256" key="9">
    <source>
        <dbReference type="RuleBase" id="RU363034"/>
    </source>
</evidence>
<dbReference type="InterPro" id="IPR001314">
    <property type="entry name" value="Peptidase_S1A"/>
</dbReference>
<dbReference type="EMBL" id="AJWK01004140">
    <property type="status" value="NOT_ANNOTATED_CDS"/>
    <property type="molecule type" value="Genomic_DNA"/>
</dbReference>
<evidence type="ECO:0000313" key="15">
    <source>
        <dbReference type="Proteomes" id="UP000092461"/>
    </source>
</evidence>
<evidence type="ECO:0000256" key="4">
    <source>
        <dbReference type="ARBA" id="ARBA00022801"/>
    </source>
</evidence>
<evidence type="ECO:0000256" key="2">
    <source>
        <dbReference type="ARBA" id="ARBA00022670"/>
    </source>
</evidence>
<dbReference type="PANTHER" id="PTHR24252:SF7">
    <property type="entry name" value="HYALIN"/>
    <property type="match status" value="1"/>
</dbReference>
<dbReference type="GO" id="GO:0004252">
    <property type="term" value="F:serine-type endopeptidase activity"/>
    <property type="evidence" value="ECO:0007669"/>
    <property type="project" value="UniProtKB-UniRule"/>
</dbReference>
<feature type="domain" description="Clip" evidence="13">
    <location>
        <begin position="117"/>
        <end position="170"/>
    </location>
</feature>
<feature type="chain" id="PRO_5023969065" description="CLIP domain-containing serine protease" evidence="10">
    <location>
        <begin position="20"/>
        <end position="469"/>
    </location>
</feature>
<comment type="domain">
    <text evidence="10">The clip domain consists of 35-55 residues which are 'knitted' together usually by 3 conserved disulfide bonds forming a clip-like compact structure.</text>
</comment>
<dbReference type="InterPro" id="IPR022700">
    <property type="entry name" value="CLIP"/>
</dbReference>
<sequence length="469" mass="51302">MKFLILSVFLLHFSGHINGQGEECVTADRTRGVCQVLPNCPSLIQLYSANRGNPLIINYLITSQKNCGNRNLNRNPVVCCGTNNAQPPQPTTQPPPPPPPTTQAPRTTQRNPLTDSNCKDPAGNSGVCVNIKECQPVLNDFLARQNDPNYVRYIQQSNANCNYVQPNICCPKSMMTVTTAPPVIPTSPTSRPIQPSGPIHLLTPEEGCGFSNKTHNRVVGGVDAELGGWPWMALLGYKNNLGEIGFKCGGSIITRRHVLTAAHCMRPTLSVARLGEHNLDIDTETKHYDIPVEKTVKHPQYDPKDGNSDVAVVTLQSDIPFTDTIRPVCIPIEPPVLTRNFEGYSPFVAGWGRTQEGGKSASILQELQLPILKNEECMEKYRDVRKLISDKQFNDAVLCAGFLQGGKDSCQGDSGGPLMIPVRVGGSFIYYQIGIVSYGIGCARASIPGVYTRVQTFSDWIREQVSNSV</sequence>
<keyword evidence="5 9" id="KW-0720">Serine protease</keyword>
<feature type="domain" description="Peptidase S1" evidence="12">
    <location>
        <begin position="218"/>
        <end position="466"/>
    </location>
</feature>
<feature type="domain" description="Clip" evidence="13">
    <location>
        <begin position="23"/>
        <end position="80"/>
    </location>
</feature>
<protein>
    <recommendedName>
        <fullName evidence="10">CLIP domain-containing serine protease</fullName>
        <ecNumber evidence="9">3.4.21.-</ecNumber>
    </recommendedName>
</protein>
<dbReference type="CDD" id="cd00190">
    <property type="entry name" value="Tryp_SPc"/>
    <property type="match status" value="1"/>
</dbReference>
<feature type="compositionally biased region" description="Pro residues" evidence="11">
    <location>
        <begin position="87"/>
        <end position="102"/>
    </location>
</feature>
<dbReference type="PROSITE" id="PS00134">
    <property type="entry name" value="TRYPSIN_HIS"/>
    <property type="match status" value="1"/>
</dbReference>
<comment type="subcellular location">
    <subcellularLocation>
        <location evidence="1">Membrane</location>
        <topology evidence="1">Single-pass type II membrane protein</topology>
    </subcellularLocation>
    <subcellularLocation>
        <location evidence="10">Secreted</location>
    </subcellularLocation>
</comment>
<dbReference type="Gene3D" id="3.30.1640.30">
    <property type="match status" value="2"/>
</dbReference>
<evidence type="ECO:0000256" key="8">
    <source>
        <dbReference type="ARBA" id="ARBA00024195"/>
    </source>
</evidence>
<evidence type="ECO:0000256" key="1">
    <source>
        <dbReference type="ARBA" id="ARBA00004606"/>
    </source>
</evidence>
<evidence type="ECO:0000256" key="11">
    <source>
        <dbReference type="SAM" id="MobiDB-lite"/>
    </source>
</evidence>
<dbReference type="SMART" id="SM00680">
    <property type="entry name" value="CLIP"/>
    <property type="match status" value="2"/>
</dbReference>